<organism evidence="2 3">
    <name type="scientific">Alteromonas naphthalenivorans</name>
    <dbReference type="NCBI Taxonomy" id="715451"/>
    <lineage>
        <taxon>Bacteria</taxon>
        <taxon>Pseudomonadati</taxon>
        <taxon>Pseudomonadota</taxon>
        <taxon>Gammaproteobacteria</taxon>
        <taxon>Alteromonadales</taxon>
        <taxon>Alteromonadaceae</taxon>
        <taxon>Alteromonas/Salinimonas group</taxon>
        <taxon>Alteromonas</taxon>
    </lineage>
</organism>
<evidence type="ECO:0000259" key="1">
    <source>
        <dbReference type="Pfam" id="PF06114"/>
    </source>
</evidence>
<sequence>MSDCKFDSLIINGKADSNTDSKSIFESYLESQAQLERLPKKLKQDNNLVQLNLFKEVHFQKSSNLLFRKSDSSNDALVNFWLSKVKNLAYLYNDFNELPDFTGLSKSDLKSIAKGNSEPGYIRNLEKCLSARGIIFIVEPSVVGLKLDGAVFKLDSGHPVIAMSLRYKRLDNFWFTLMHELSHVALHYDQLDSYIIDDLDLKSEELTELEADKLALNSLIPRNIWRTCPARRDLQADSVIKFAEQNNVHPAIVAGRIQHEINDYRKLSSLTSGIDTREILFSE</sequence>
<dbReference type="AlphaFoldDB" id="F5Z5I6"/>
<evidence type="ECO:0000313" key="2">
    <source>
        <dbReference type="EMBL" id="AEF04912.1"/>
    </source>
</evidence>
<dbReference type="RefSeq" id="WP_013785831.1">
    <property type="nucleotide sequence ID" value="NC_015554.1"/>
</dbReference>
<dbReference type="Pfam" id="PF06114">
    <property type="entry name" value="Peptidase_M78"/>
    <property type="match status" value="1"/>
</dbReference>
<dbReference type="InterPro" id="IPR010359">
    <property type="entry name" value="IrrE_HExxH"/>
</dbReference>
<gene>
    <name evidence="2" type="ordered locus">ambt_17035</name>
</gene>
<proteinExistence type="predicted"/>
<name>F5Z5I6_ALTNA</name>
<dbReference type="eggNOG" id="COG2856">
    <property type="taxonomic scope" value="Bacteria"/>
</dbReference>
<dbReference type="HOGENOM" id="CLU_085617_0_0_6"/>
<keyword evidence="3" id="KW-1185">Reference proteome</keyword>
<dbReference type="Proteomes" id="UP000000683">
    <property type="component" value="Chromosome"/>
</dbReference>
<reference evidence="2 3" key="1">
    <citation type="journal article" date="2011" name="J. Bacteriol.">
        <title>Complete genome sequence of the polycyclic aromatic hydrocarbon-degrading bacterium Alteromonas sp. strain SN2.</title>
        <authorList>
            <person name="Jin H.M."/>
            <person name="Jeong H."/>
            <person name="Moon E.J."/>
            <person name="Math R.K."/>
            <person name="Lee K."/>
            <person name="Kim H.J."/>
            <person name="Jeon C.O."/>
            <person name="Oh T.K."/>
            <person name="Kim J.F."/>
        </authorList>
    </citation>
    <scope>NUCLEOTIDE SEQUENCE [LARGE SCALE GENOMIC DNA]</scope>
    <source>
        <strain evidence="3">JCM 17741 / KACC 18427 / KCTC 11700BP / SN2</strain>
    </source>
</reference>
<protein>
    <submittedName>
        <fullName evidence="2">Plasmid-related protein</fullName>
    </submittedName>
</protein>
<dbReference type="KEGG" id="alt:ambt_17035"/>
<evidence type="ECO:0000313" key="3">
    <source>
        <dbReference type="Proteomes" id="UP000000683"/>
    </source>
</evidence>
<accession>F5Z5I6</accession>
<dbReference type="EMBL" id="CP002339">
    <property type="protein sequence ID" value="AEF04912.1"/>
    <property type="molecule type" value="Genomic_DNA"/>
</dbReference>
<feature type="domain" description="IrrE N-terminal-like" evidence="1">
    <location>
        <begin position="150"/>
        <end position="253"/>
    </location>
</feature>
<dbReference type="OrthoDB" id="9796786at2"/>